<dbReference type="VEuPathDB" id="FungiDB:PADG_11768"/>
<sequence>MFGQCEVNRSVDVLRPLMKGSKFKRADEWPAPERQDCFHSALDAILTDLTLAYYEIRCSTALGVNPKDATQGAHEVAPRAITNPINVRMPLVV</sequence>
<evidence type="ECO:0000313" key="1">
    <source>
        <dbReference type="EMBL" id="ODH28358.1"/>
    </source>
</evidence>
<dbReference type="VEuPathDB" id="FungiDB:PABG_11263"/>
<dbReference type="Proteomes" id="UP000242814">
    <property type="component" value="Unassembled WGS sequence"/>
</dbReference>
<proteinExistence type="predicted"/>
<comment type="caution">
    <text evidence="1">The sequence shown here is derived from an EMBL/GenBank/DDBJ whole genome shotgun (WGS) entry which is preliminary data.</text>
</comment>
<protein>
    <submittedName>
        <fullName evidence="1">Uncharacterized protein</fullName>
    </submittedName>
</protein>
<dbReference type="AlphaFoldDB" id="A0A1D2JEG4"/>
<accession>A0A1D2JEG4</accession>
<reference evidence="1 2" key="1">
    <citation type="submission" date="2016-06" db="EMBL/GenBank/DDBJ databases">
        <authorList>
            <person name="Kjaerup R.B."/>
            <person name="Dalgaard T.S."/>
            <person name="Juul-Madsen H.R."/>
        </authorList>
    </citation>
    <scope>NUCLEOTIDE SEQUENCE [LARGE SCALE GENOMIC DNA]</scope>
    <source>
        <strain evidence="1 2">Pb300</strain>
    </source>
</reference>
<evidence type="ECO:0000313" key="2">
    <source>
        <dbReference type="Proteomes" id="UP000242814"/>
    </source>
</evidence>
<organism evidence="1 2">
    <name type="scientific">Paracoccidioides brasiliensis</name>
    <dbReference type="NCBI Taxonomy" id="121759"/>
    <lineage>
        <taxon>Eukaryota</taxon>
        <taxon>Fungi</taxon>
        <taxon>Dikarya</taxon>
        <taxon>Ascomycota</taxon>
        <taxon>Pezizomycotina</taxon>
        <taxon>Eurotiomycetes</taxon>
        <taxon>Eurotiomycetidae</taxon>
        <taxon>Onygenales</taxon>
        <taxon>Ajellomycetaceae</taxon>
        <taxon>Paracoccidioides</taxon>
    </lineage>
</organism>
<name>A0A1D2JEG4_PARBR</name>
<dbReference type="EMBL" id="LZYO01000147">
    <property type="protein sequence ID" value="ODH28358.1"/>
    <property type="molecule type" value="Genomic_DNA"/>
</dbReference>
<gene>
    <name evidence="1" type="ORF">ACO22_03959</name>
</gene>